<dbReference type="Pfam" id="PF04773">
    <property type="entry name" value="FecR"/>
    <property type="match status" value="1"/>
</dbReference>
<protein>
    <recommendedName>
        <fullName evidence="6">FecR family protein</fullName>
    </recommendedName>
</protein>
<feature type="domain" description="FecR protein" evidence="2">
    <location>
        <begin position="113"/>
        <end position="209"/>
    </location>
</feature>
<dbReference type="PANTHER" id="PTHR30273">
    <property type="entry name" value="PERIPLASMIC SIGNAL SENSOR AND SIGMA FACTOR ACTIVATOR FECR-RELATED"/>
    <property type="match status" value="1"/>
</dbReference>
<sequence length="329" mass="37904">MIFDFYANKTTTLQKRLIEEWLREEANQELYYQWKLEWELQFPPYVPPLEEPLQQFIQYMEASPLSLNPAEAVVNDLPEPARGVNRWYWLVACSVLVVGLTTWLMRNQIIYKTYQTSAGEQQAIYLADGSTVTLHSRSSLRVPRWSFGRKSREVTLEGEANFSVTHTIDHLPFIVKTARQLDVVVLGTEFTLSARQNTAKVVLKKGKVQLRYLENKVPKQVVMKPGDLVTLDQRNHADVKTASEADAYDFQKSRRFVFDEMTLADVAVLLQRSYDLEITIKGTELPRRVLMGSFKANNIDELLQTLSELLDINVVREGRTVQMAEKEAN</sequence>
<dbReference type="PANTHER" id="PTHR30273:SF2">
    <property type="entry name" value="PROTEIN FECR"/>
    <property type="match status" value="1"/>
</dbReference>
<evidence type="ECO:0000313" key="5">
    <source>
        <dbReference type="Proteomes" id="UP001500936"/>
    </source>
</evidence>
<evidence type="ECO:0000259" key="2">
    <source>
        <dbReference type="Pfam" id="PF04773"/>
    </source>
</evidence>
<keyword evidence="5" id="KW-1185">Reference proteome</keyword>
<keyword evidence="1" id="KW-0812">Transmembrane</keyword>
<evidence type="ECO:0000259" key="3">
    <source>
        <dbReference type="Pfam" id="PF16344"/>
    </source>
</evidence>
<accession>A0ABP8L277</accession>
<keyword evidence="1" id="KW-0472">Membrane</keyword>
<evidence type="ECO:0008006" key="6">
    <source>
        <dbReference type="Google" id="ProtNLM"/>
    </source>
</evidence>
<dbReference type="Pfam" id="PF16344">
    <property type="entry name" value="FecR_C"/>
    <property type="match status" value="1"/>
</dbReference>
<proteinExistence type="predicted"/>
<name>A0ABP8L277_9BACT</name>
<dbReference type="Gene3D" id="2.60.120.1440">
    <property type="match status" value="1"/>
</dbReference>
<organism evidence="4 5">
    <name type="scientific">Nibrella viscosa</name>
    <dbReference type="NCBI Taxonomy" id="1084524"/>
    <lineage>
        <taxon>Bacteria</taxon>
        <taxon>Pseudomonadati</taxon>
        <taxon>Bacteroidota</taxon>
        <taxon>Cytophagia</taxon>
        <taxon>Cytophagales</taxon>
        <taxon>Spirosomataceae</taxon>
        <taxon>Nibrella</taxon>
    </lineage>
</organism>
<dbReference type="Proteomes" id="UP001500936">
    <property type="component" value="Unassembled WGS sequence"/>
</dbReference>
<evidence type="ECO:0000256" key="1">
    <source>
        <dbReference type="SAM" id="Phobius"/>
    </source>
</evidence>
<dbReference type="EMBL" id="BAABHB010000022">
    <property type="protein sequence ID" value="GAA4420680.1"/>
    <property type="molecule type" value="Genomic_DNA"/>
</dbReference>
<evidence type="ECO:0000313" key="4">
    <source>
        <dbReference type="EMBL" id="GAA4420680.1"/>
    </source>
</evidence>
<keyword evidence="1" id="KW-1133">Transmembrane helix</keyword>
<dbReference type="Gene3D" id="3.55.50.30">
    <property type="match status" value="1"/>
</dbReference>
<feature type="domain" description="Protein FecR C-terminal" evidence="3">
    <location>
        <begin position="255"/>
        <end position="321"/>
    </location>
</feature>
<dbReference type="InterPro" id="IPR006860">
    <property type="entry name" value="FecR"/>
</dbReference>
<dbReference type="PIRSF" id="PIRSF018266">
    <property type="entry name" value="FecR"/>
    <property type="match status" value="1"/>
</dbReference>
<dbReference type="InterPro" id="IPR012373">
    <property type="entry name" value="Ferrdict_sens_TM"/>
</dbReference>
<comment type="caution">
    <text evidence="4">The sequence shown here is derived from an EMBL/GenBank/DDBJ whole genome shotgun (WGS) entry which is preliminary data.</text>
</comment>
<dbReference type="InterPro" id="IPR032508">
    <property type="entry name" value="FecR_C"/>
</dbReference>
<feature type="transmembrane region" description="Helical" evidence="1">
    <location>
        <begin position="87"/>
        <end position="105"/>
    </location>
</feature>
<reference evidence="5" key="1">
    <citation type="journal article" date="2019" name="Int. J. Syst. Evol. Microbiol.">
        <title>The Global Catalogue of Microorganisms (GCM) 10K type strain sequencing project: providing services to taxonomists for standard genome sequencing and annotation.</title>
        <authorList>
            <consortium name="The Broad Institute Genomics Platform"/>
            <consortium name="The Broad Institute Genome Sequencing Center for Infectious Disease"/>
            <person name="Wu L."/>
            <person name="Ma J."/>
        </authorList>
    </citation>
    <scope>NUCLEOTIDE SEQUENCE [LARGE SCALE GENOMIC DNA]</scope>
    <source>
        <strain evidence="5">JCM 17925</strain>
    </source>
</reference>
<gene>
    <name evidence="4" type="ORF">GCM10023187_56090</name>
</gene>